<keyword evidence="1" id="KW-0472">Membrane</keyword>
<protein>
    <submittedName>
        <fullName evidence="2">Uncharacterized protein</fullName>
    </submittedName>
</protein>
<feature type="transmembrane region" description="Helical" evidence="1">
    <location>
        <begin position="47"/>
        <end position="80"/>
    </location>
</feature>
<accession>A0A251QHB1</accession>
<keyword evidence="1" id="KW-0812">Transmembrane</keyword>
<proteinExistence type="predicted"/>
<organism evidence="2 3">
    <name type="scientific">Prunus persica</name>
    <name type="common">Peach</name>
    <name type="synonym">Amygdalus persica</name>
    <dbReference type="NCBI Taxonomy" id="3760"/>
    <lineage>
        <taxon>Eukaryota</taxon>
        <taxon>Viridiplantae</taxon>
        <taxon>Streptophyta</taxon>
        <taxon>Embryophyta</taxon>
        <taxon>Tracheophyta</taxon>
        <taxon>Spermatophyta</taxon>
        <taxon>Magnoliopsida</taxon>
        <taxon>eudicotyledons</taxon>
        <taxon>Gunneridae</taxon>
        <taxon>Pentapetalae</taxon>
        <taxon>rosids</taxon>
        <taxon>fabids</taxon>
        <taxon>Rosales</taxon>
        <taxon>Rosaceae</taxon>
        <taxon>Amygdaloideae</taxon>
        <taxon>Amygdaleae</taxon>
        <taxon>Prunus</taxon>
    </lineage>
</organism>
<dbReference type="AlphaFoldDB" id="A0A251QHB1"/>
<reference evidence="2 3" key="1">
    <citation type="journal article" date="2013" name="Nat. Genet.">
        <title>The high-quality draft genome of peach (Prunus persica) identifies unique patterns of genetic diversity, domestication and genome evolution.</title>
        <authorList>
            <consortium name="International Peach Genome Initiative"/>
            <person name="Verde I."/>
            <person name="Abbott A.G."/>
            <person name="Scalabrin S."/>
            <person name="Jung S."/>
            <person name="Shu S."/>
            <person name="Marroni F."/>
            <person name="Zhebentyayeva T."/>
            <person name="Dettori M.T."/>
            <person name="Grimwood J."/>
            <person name="Cattonaro F."/>
            <person name="Zuccolo A."/>
            <person name="Rossini L."/>
            <person name="Jenkins J."/>
            <person name="Vendramin E."/>
            <person name="Meisel L.A."/>
            <person name="Decroocq V."/>
            <person name="Sosinski B."/>
            <person name="Prochnik S."/>
            <person name="Mitros T."/>
            <person name="Policriti A."/>
            <person name="Cipriani G."/>
            <person name="Dondini L."/>
            <person name="Ficklin S."/>
            <person name="Goodstein D.M."/>
            <person name="Xuan P."/>
            <person name="Del Fabbro C."/>
            <person name="Aramini V."/>
            <person name="Copetti D."/>
            <person name="Gonzalez S."/>
            <person name="Horner D.S."/>
            <person name="Falchi R."/>
            <person name="Lucas S."/>
            <person name="Mica E."/>
            <person name="Maldonado J."/>
            <person name="Lazzari B."/>
            <person name="Bielenberg D."/>
            <person name="Pirona R."/>
            <person name="Miculan M."/>
            <person name="Barakat A."/>
            <person name="Testolin R."/>
            <person name="Stella A."/>
            <person name="Tartarini S."/>
            <person name="Tonutti P."/>
            <person name="Arus P."/>
            <person name="Orellana A."/>
            <person name="Wells C."/>
            <person name="Main D."/>
            <person name="Vizzotto G."/>
            <person name="Silva H."/>
            <person name="Salamini F."/>
            <person name="Schmutz J."/>
            <person name="Morgante M."/>
            <person name="Rokhsar D.S."/>
        </authorList>
    </citation>
    <scope>NUCLEOTIDE SEQUENCE [LARGE SCALE GENOMIC DNA]</scope>
    <source>
        <strain evidence="3">cv. Nemared</strain>
    </source>
</reference>
<gene>
    <name evidence="2" type="ORF">PRUPE_2G176500</name>
</gene>
<evidence type="ECO:0000313" key="2">
    <source>
        <dbReference type="EMBL" id="ONI23231.1"/>
    </source>
</evidence>
<dbReference type="Gramene" id="ONI23231">
    <property type="protein sequence ID" value="ONI23231"/>
    <property type="gene ID" value="PRUPE_2G176500"/>
</dbReference>
<name>A0A251QHB1_PRUPE</name>
<evidence type="ECO:0000256" key="1">
    <source>
        <dbReference type="SAM" id="Phobius"/>
    </source>
</evidence>
<evidence type="ECO:0000313" key="3">
    <source>
        <dbReference type="Proteomes" id="UP000006882"/>
    </source>
</evidence>
<dbReference type="EMBL" id="CM007652">
    <property type="protein sequence ID" value="ONI23231.1"/>
    <property type="molecule type" value="Genomic_DNA"/>
</dbReference>
<keyword evidence="3" id="KW-1185">Reference proteome</keyword>
<sequence>MKPSQTNTSLFVSSLFCDPPCISEQTPDTIPRNQMATAVELLPREYGYVVLVLLHASPCVLLCSFSGVALSLHLFSLFLALLGTPTMIKPINHQNQTNCSTCEVEHFNKWSTSTSHQKINKAYKISSGWHMIYLLVGFRPPTNNILKAISTLIIVLRTCVYLFGPIMSMHLGNIPAIVVSSPTALELLLCLPSVSGSS</sequence>
<dbReference type="Proteomes" id="UP000006882">
    <property type="component" value="Chromosome G2"/>
</dbReference>
<keyword evidence="1" id="KW-1133">Transmembrane helix</keyword>